<reference evidence="3 4" key="1">
    <citation type="journal article" date="2014" name="Appl. Environ. Microbiol.">
        <title>Molecular Characterization of Three Lactobacillus delbrueckii subsp. bulgaricus Phages.</title>
        <authorList>
            <person name="Casey E."/>
            <person name="Mahony J."/>
            <person name="O'Connell-Motherway M."/>
            <person name="Bottacini F."/>
            <person name="Cornelissen A."/>
            <person name="Neve H."/>
            <person name="Heller K.J."/>
            <person name="Noben J.P."/>
            <person name="Dal Bello F."/>
            <person name="van Sinderen D."/>
        </authorList>
    </citation>
    <scope>NUCLEOTIDE SEQUENCE [LARGE SCALE GENOMIC DNA]</scope>
</reference>
<feature type="domain" description="HNH nuclease" evidence="2">
    <location>
        <begin position="58"/>
        <end position="101"/>
    </location>
</feature>
<dbReference type="InterPro" id="IPR003647">
    <property type="entry name" value="Intron_nuc_1_rpt"/>
</dbReference>
<dbReference type="InterPro" id="IPR010902">
    <property type="entry name" value="NUMOD4"/>
</dbReference>
<sequence length="163" mass="19280">MTDEIWKDIFGYGGVYQASNMGRVRSCKRKSWKILRAVKLKNGYEAVTLYSDKRQMFYVHRLVAQAFIPNPNEYRYVNHKNEVKTDNRVSNLEWCTAFYNNHYSDIYKSTRTHVTQYSKDMVKIRSFISQREASRATGIPQPDISICCNYKQQTAGGYIWRFE</sequence>
<dbReference type="EMBL" id="KJ564037">
    <property type="protein sequence ID" value="AIF54406.1"/>
    <property type="molecule type" value="Genomic_DNA"/>
</dbReference>
<keyword evidence="3" id="KW-0255">Endonuclease</keyword>
<protein>
    <submittedName>
        <fullName evidence="3">Putative HNH endonuclease</fullName>
    </submittedName>
</protein>
<dbReference type="SUPFAM" id="SSF54060">
    <property type="entry name" value="His-Me finger endonucleases"/>
    <property type="match status" value="1"/>
</dbReference>
<dbReference type="Proteomes" id="UP000028564">
    <property type="component" value="Segment"/>
</dbReference>
<evidence type="ECO:0000313" key="3">
    <source>
        <dbReference type="EMBL" id="AIF54406.1"/>
    </source>
</evidence>
<dbReference type="OrthoDB" id="21336at10239"/>
<dbReference type="Pfam" id="PF13392">
    <property type="entry name" value="HNH_3"/>
    <property type="match status" value="1"/>
</dbReference>
<evidence type="ECO:0000259" key="2">
    <source>
        <dbReference type="Pfam" id="PF13392"/>
    </source>
</evidence>
<gene>
    <name evidence="3" type="ORF">LDB17_031</name>
</gene>
<feature type="domain" description="NUMOD4" evidence="1">
    <location>
        <begin position="4"/>
        <end position="50"/>
    </location>
</feature>
<dbReference type="GO" id="GO:0004519">
    <property type="term" value="F:endonuclease activity"/>
    <property type="evidence" value="ECO:0007669"/>
    <property type="project" value="UniProtKB-KW"/>
</dbReference>
<dbReference type="Pfam" id="PF07463">
    <property type="entry name" value="NUMOD4"/>
    <property type="match status" value="1"/>
</dbReference>
<keyword evidence="3" id="KW-0540">Nuclease</keyword>
<evidence type="ECO:0000259" key="1">
    <source>
        <dbReference type="Pfam" id="PF07463"/>
    </source>
</evidence>
<proteinExistence type="predicted"/>
<dbReference type="KEGG" id="vg:22109903"/>
<name>A0A075KJW1_9CAUD</name>
<keyword evidence="3" id="KW-0378">Hydrolase</keyword>
<organism evidence="3 4">
    <name type="scientific">Lactobacillus phage Ld17</name>
    <dbReference type="NCBI Taxonomy" id="1500733"/>
    <lineage>
        <taxon>Viruses</taxon>
        <taxon>Duplodnaviria</taxon>
        <taxon>Heunggongvirae</taxon>
        <taxon>Uroviricota</taxon>
        <taxon>Caudoviricetes</taxon>
        <taxon>Cequinquevirus</taxon>
        <taxon>Cequinquevirus Ld17</taxon>
    </lineage>
</organism>
<dbReference type="InterPro" id="IPR044925">
    <property type="entry name" value="His-Me_finger_sf"/>
</dbReference>
<dbReference type="Gene3D" id="3.90.75.20">
    <property type="match status" value="1"/>
</dbReference>
<dbReference type="GO" id="GO:0016788">
    <property type="term" value="F:hydrolase activity, acting on ester bonds"/>
    <property type="evidence" value="ECO:0007669"/>
    <property type="project" value="InterPro"/>
</dbReference>
<dbReference type="RefSeq" id="YP_009098690.1">
    <property type="nucleotide sequence ID" value="NC_025420.1"/>
</dbReference>
<dbReference type="InterPro" id="IPR003615">
    <property type="entry name" value="HNH_nuc"/>
</dbReference>
<dbReference type="SUPFAM" id="SSF64496">
    <property type="entry name" value="DNA-binding domain of intron-encoded endonucleases"/>
    <property type="match status" value="1"/>
</dbReference>
<evidence type="ECO:0000313" key="4">
    <source>
        <dbReference type="Proteomes" id="UP000028564"/>
    </source>
</evidence>
<accession>A0A075KJW1</accession>
<dbReference type="SMART" id="SM00497">
    <property type="entry name" value="IENR1"/>
    <property type="match status" value="1"/>
</dbReference>
<dbReference type="GeneID" id="22109903"/>
<keyword evidence="4" id="KW-1185">Reference proteome</keyword>